<dbReference type="EMBL" id="CZAB01000060">
    <property type="protein sequence ID" value="CUP90551.1"/>
    <property type="molecule type" value="Genomic_DNA"/>
</dbReference>
<keyword evidence="4" id="KW-1185">Reference proteome</keyword>
<protein>
    <submittedName>
        <fullName evidence="1">Uncharacterized protein</fullName>
    </submittedName>
</protein>
<dbReference type="Proteomes" id="UP000095512">
    <property type="component" value="Unassembled WGS sequence"/>
</dbReference>
<dbReference type="EMBL" id="UAVW01000017">
    <property type="protein sequence ID" value="SQB15266.1"/>
    <property type="molecule type" value="Genomic_DNA"/>
</dbReference>
<accession>A0A174S2K8</accession>
<proteinExistence type="predicted"/>
<name>A0A174S2K8_9FIRM</name>
<reference evidence="2 4" key="2">
    <citation type="submission" date="2018-06" db="EMBL/GenBank/DDBJ databases">
        <authorList>
            <consortium name="Pathogen Informatics"/>
            <person name="Doyle S."/>
        </authorList>
    </citation>
    <scope>NUCLEOTIDE SEQUENCE [LARGE SCALE GENOMIC DNA]</scope>
    <source>
        <strain evidence="2 4">NCTC11224</strain>
    </source>
</reference>
<dbReference type="Proteomes" id="UP000251853">
    <property type="component" value="Unassembled WGS sequence"/>
</dbReference>
<dbReference type="RefSeq" id="WP_166433718.1">
    <property type="nucleotide sequence ID" value="NZ_JADMWI010000126.1"/>
</dbReference>
<reference evidence="1 3" key="1">
    <citation type="submission" date="2015-09" db="EMBL/GenBank/DDBJ databases">
        <authorList>
            <consortium name="Pathogen Informatics"/>
        </authorList>
    </citation>
    <scope>NUCLEOTIDE SEQUENCE [LARGE SCALE GENOMIC DNA]</scope>
    <source>
        <strain evidence="1 3">2789STDY5834865</strain>
    </source>
</reference>
<evidence type="ECO:0000313" key="4">
    <source>
        <dbReference type="Proteomes" id="UP000251853"/>
    </source>
</evidence>
<evidence type="ECO:0000313" key="3">
    <source>
        <dbReference type="Proteomes" id="UP000095512"/>
    </source>
</evidence>
<organism evidence="1 3">
    <name type="scientific">Enterocloster clostridioformis</name>
    <dbReference type="NCBI Taxonomy" id="1531"/>
    <lineage>
        <taxon>Bacteria</taxon>
        <taxon>Bacillati</taxon>
        <taxon>Bacillota</taxon>
        <taxon>Clostridia</taxon>
        <taxon>Lachnospirales</taxon>
        <taxon>Lachnospiraceae</taxon>
        <taxon>Enterocloster</taxon>
    </lineage>
</organism>
<dbReference type="AlphaFoldDB" id="A0A174S2K8"/>
<evidence type="ECO:0000313" key="1">
    <source>
        <dbReference type="EMBL" id="CUP90551.1"/>
    </source>
</evidence>
<evidence type="ECO:0000313" key="2">
    <source>
        <dbReference type="EMBL" id="SQB15266.1"/>
    </source>
</evidence>
<gene>
    <name evidence="1" type="ORF">ERS852480_04364</name>
    <name evidence="2" type="ORF">NCTC11224_04327</name>
</gene>
<sequence length="52" mass="5723">MQKEILMITITIQIPVPPMPPAPAGAEQPEPVFAKEQPPVCRCHVRYGNRAA</sequence>